<evidence type="ECO:0008006" key="4">
    <source>
        <dbReference type="Google" id="ProtNLM"/>
    </source>
</evidence>
<sequence>MLSATLPVAAVRPAADPPRNPPPAAPPPEAPAPSTQLRIETALQLVVVEFRAPDGEVRQSIPTPKEIDAYRNPPLPAPDPELDVSR</sequence>
<dbReference type="RefSeq" id="WP_216839089.1">
    <property type="nucleotide sequence ID" value="NZ_JAFNJS010000008.1"/>
</dbReference>
<gene>
    <name evidence="2" type="ORF">ACFOD3_23420</name>
</gene>
<evidence type="ECO:0000313" key="2">
    <source>
        <dbReference type="EMBL" id="MFC3002870.1"/>
    </source>
</evidence>
<evidence type="ECO:0000256" key="1">
    <source>
        <dbReference type="SAM" id="MobiDB-lite"/>
    </source>
</evidence>
<name>A0ABV7BZF6_9PROT</name>
<comment type="caution">
    <text evidence="2">The sequence shown here is derived from an EMBL/GenBank/DDBJ whole genome shotgun (WGS) entry which is preliminary data.</text>
</comment>
<keyword evidence="3" id="KW-1185">Reference proteome</keyword>
<dbReference type="EMBL" id="JBHRSB010000008">
    <property type="protein sequence ID" value="MFC3002870.1"/>
    <property type="molecule type" value="Genomic_DNA"/>
</dbReference>
<feature type="region of interest" description="Disordered" evidence="1">
    <location>
        <begin position="1"/>
        <end position="34"/>
    </location>
</feature>
<evidence type="ECO:0000313" key="3">
    <source>
        <dbReference type="Proteomes" id="UP001595420"/>
    </source>
</evidence>
<reference evidence="3" key="1">
    <citation type="journal article" date="2019" name="Int. J. Syst. Evol. Microbiol.">
        <title>The Global Catalogue of Microorganisms (GCM) 10K type strain sequencing project: providing services to taxonomists for standard genome sequencing and annotation.</title>
        <authorList>
            <consortium name="The Broad Institute Genomics Platform"/>
            <consortium name="The Broad Institute Genome Sequencing Center for Infectious Disease"/>
            <person name="Wu L."/>
            <person name="Ma J."/>
        </authorList>
    </citation>
    <scope>NUCLEOTIDE SEQUENCE [LARGE SCALE GENOMIC DNA]</scope>
    <source>
        <strain evidence="3">CGMCC 1.16855</strain>
    </source>
</reference>
<feature type="region of interest" description="Disordered" evidence="1">
    <location>
        <begin position="53"/>
        <end position="86"/>
    </location>
</feature>
<dbReference type="Proteomes" id="UP001595420">
    <property type="component" value="Unassembled WGS sequence"/>
</dbReference>
<accession>A0ABV7BZF6</accession>
<protein>
    <recommendedName>
        <fullName evidence="4">Energy transducer TonB</fullName>
    </recommendedName>
</protein>
<feature type="compositionally biased region" description="Pro residues" evidence="1">
    <location>
        <begin position="15"/>
        <end position="31"/>
    </location>
</feature>
<proteinExistence type="predicted"/>
<organism evidence="2 3">
    <name type="scientific">Falsiroseomonas tokyonensis</name>
    <dbReference type="NCBI Taxonomy" id="430521"/>
    <lineage>
        <taxon>Bacteria</taxon>
        <taxon>Pseudomonadati</taxon>
        <taxon>Pseudomonadota</taxon>
        <taxon>Alphaproteobacteria</taxon>
        <taxon>Acetobacterales</taxon>
        <taxon>Roseomonadaceae</taxon>
        <taxon>Falsiroseomonas</taxon>
    </lineage>
</organism>